<protein>
    <submittedName>
        <fullName evidence="2">Uncharacterized protein</fullName>
    </submittedName>
</protein>
<dbReference type="EMBL" id="JAHRHJ020000009">
    <property type="protein sequence ID" value="KAH9302367.1"/>
    <property type="molecule type" value="Genomic_DNA"/>
</dbReference>
<accession>A0AA38FHQ2</accession>
<name>A0AA38FHQ2_TAXCH</name>
<dbReference type="Proteomes" id="UP000824469">
    <property type="component" value="Unassembled WGS sequence"/>
</dbReference>
<feature type="non-terminal residue" evidence="2">
    <location>
        <position position="1"/>
    </location>
</feature>
<organism evidence="2 3">
    <name type="scientific">Taxus chinensis</name>
    <name type="common">Chinese yew</name>
    <name type="synonym">Taxus wallichiana var. chinensis</name>
    <dbReference type="NCBI Taxonomy" id="29808"/>
    <lineage>
        <taxon>Eukaryota</taxon>
        <taxon>Viridiplantae</taxon>
        <taxon>Streptophyta</taxon>
        <taxon>Embryophyta</taxon>
        <taxon>Tracheophyta</taxon>
        <taxon>Spermatophyta</taxon>
        <taxon>Pinopsida</taxon>
        <taxon>Pinidae</taxon>
        <taxon>Conifers II</taxon>
        <taxon>Cupressales</taxon>
        <taxon>Taxaceae</taxon>
        <taxon>Taxus</taxon>
    </lineage>
</organism>
<evidence type="ECO:0000256" key="1">
    <source>
        <dbReference type="SAM" id="MobiDB-lite"/>
    </source>
</evidence>
<comment type="caution">
    <text evidence="2">The sequence shown here is derived from an EMBL/GenBank/DDBJ whole genome shotgun (WGS) entry which is preliminary data.</text>
</comment>
<keyword evidence="3" id="KW-1185">Reference proteome</keyword>
<evidence type="ECO:0000313" key="3">
    <source>
        <dbReference type="Proteomes" id="UP000824469"/>
    </source>
</evidence>
<reference evidence="2 3" key="1">
    <citation type="journal article" date="2021" name="Nat. Plants">
        <title>The Taxus genome provides insights into paclitaxel biosynthesis.</title>
        <authorList>
            <person name="Xiong X."/>
            <person name="Gou J."/>
            <person name="Liao Q."/>
            <person name="Li Y."/>
            <person name="Zhou Q."/>
            <person name="Bi G."/>
            <person name="Li C."/>
            <person name="Du R."/>
            <person name="Wang X."/>
            <person name="Sun T."/>
            <person name="Guo L."/>
            <person name="Liang H."/>
            <person name="Lu P."/>
            <person name="Wu Y."/>
            <person name="Zhang Z."/>
            <person name="Ro D.K."/>
            <person name="Shang Y."/>
            <person name="Huang S."/>
            <person name="Yan J."/>
        </authorList>
    </citation>
    <scope>NUCLEOTIDE SEQUENCE [LARGE SCALE GENOMIC DNA]</scope>
    <source>
        <strain evidence="2">Ta-2019</strain>
    </source>
</reference>
<feature type="compositionally biased region" description="Basic and acidic residues" evidence="1">
    <location>
        <begin position="72"/>
        <end position="93"/>
    </location>
</feature>
<dbReference type="AlphaFoldDB" id="A0AA38FHQ2"/>
<sequence>VYDLHQLVIEEIDGRGHGEGGKRDGSAKMKRQKKKFMQFMRDFKNMIARIEFSQYHRENMHEAEAPMFSGRENPEKLGAEDGRPQEGNREKKSPKVQPKTVLRSSREEKGGLCSAIEGDIVVEEDMEEEDLLFEKDMEEMVIEPEEGEAL</sequence>
<feature type="region of interest" description="Disordered" evidence="1">
    <location>
        <begin position="61"/>
        <end position="109"/>
    </location>
</feature>
<evidence type="ECO:0000313" key="2">
    <source>
        <dbReference type="EMBL" id="KAH9302367.1"/>
    </source>
</evidence>
<gene>
    <name evidence="2" type="ORF">KI387_013950</name>
</gene>
<proteinExistence type="predicted"/>